<proteinExistence type="predicted"/>
<dbReference type="EMBL" id="CP009706">
    <property type="protein sequence ID" value="AIU73610.1"/>
    <property type="molecule type" value="Genomic_DNA"/>
</dbReference>
<dbReference type="Proteomes" id="UP000029986">
    <property type="component" value="Chromosome"/>
</dbReference>
<keyword evidence="2" id="KW-1185">Reference proteome</keyword>
<evidence type="ECO:0000313" key="1">
    <source>
        <dbReference type="EMBL" id="AIU73610.1"/>
    </source>
</evidence>
<dbReference type="OrthoDB" id="6446968at2"/>
<dbReference type="Gene3D" id="2.40.10.270">
    <property type="entry name" value="Bacteriophage SPP1 head-tail adaptor protein"/>
    <property type="match status" value="1"/>
</dbReference>
<dbReference type="eggNOG" id="ENOG503322X">
    <property type="taxonomic scope" value="Bacteria"/>
</dbReference>
<dbReference type="Pfam" id="PF05521">
    <property type="entry name" value="Phage_HCP"/>
    <property type="match status" value="1"/>
</dbReference>
<dbReference type="RefSeq" id="WP_004092330.1">
    <property type="nucleotide sequence ID" value="NZ_CP009706.1"/>
</dbReference>
<dbReference type="InterPro" id="IPR038666">
    <property type="entry name" value="SSP1_head-tail_sf"/>
</dbReference>
<dbReference type="AlphaFoldDB" id="A0A097R4F7"/>
<dbReference type="InterPro" id="IPR008767">
    <property type="entry name" value="Phage_SPP1_head-tail_adaptor"/>
</dbReference>
<dbReference type="NCBIfam" id="TIGR01563">
    <property type="entry name" value="gp16_SPP1"/>
    <property type="match status" value="1"/>
</dbReference>
<protein>
    <submittedName>
        <fullName evidence="1">Head-tail adaptor protein</fullName>
    </submittedName>
</protein>
<evidence type="ECO:0000313" key="2">
    <source>
        <dbReference type="Proteomes" id="UP000029986"/>
    </source>
</evidence>
<sequence length="114" mass="13289">MKPLSAGELNKRITLRRIEQRRGPLGEPLPDEPVEVAKTWAKVEPISDRKIRTSEQQQVVQTYQFTLRPREDVAQDWQVVFGQQFFTVRSTDRTHADRLIITAEADIRHDRTGH</sequence>
<accession>A0A097R4F7</accession>
<gene>
    <name evidence="1" type="ORF">AT03_15235</name>
</gene>
<organism evidence="1 2">
    <name type="scientific">Hafnia alvei FB1</name>
    <dbReference type="NCBI Taxonomy" id="1453496"/>
    <lineage>
        <taxon>Bacteria</taxon>
        <taxon>Pseudomonadati</taxon>
        <taxon>Pseudomonadota</taxon>
        <taxon>Gammaproteobacteria</taxon>
        <taxon>Enterobacterales</taxon>
        <taxon>Hafniaceae</taxon>
        <taxon>Hafnia</taxon>
    </lineage>
</organism>
<name>A0A097R4F7_HAFAL</name>
<reference evidence="1 2" key="1">
    <citation type="journal article" date="2014" name="Gut Pathog.">
        <title>Gene clusters of Hafnia alvei strain FB1 important in survival and pathogenesis: a draft genome perspective.</title>
        <authorList>
            <person name="Tan J.Y."/>
            <person name="Yin W.F."/>
            <person name="Chan K.G."/>
        </authorList>
    </citation>
    <scope>NUCLEOTIDE SEQUENCE [LARGE SCALE GENOMIC DNA]</scope>
    <source>
        <strain evidence="1 2">FB1</strain>
    </source>
</reference>
<dbReference type="PATRIC" id="fig|1453496.5.peg.3116"/>
<dbReference type="KEGG" id="hav:AT03_15235"/>
<dbReference type="HOGENOM" id="CLU_170243_0_0_6"/>